<accession>A0AA88VEV1</accession>
<dbReference type="Proteomes" id="UP001188597">
    <property type="component" value="Unassembled WGS sequence"/>
</dbReference>
<sequence>MEDPFSSTSSATTMYVVINSKNVQKCLVEELIGRMIDDGTNERLSWSLLDDWIPKNGMEFDSRDEAWKFWVDYGGKMGFGVRKDY</sequence>
<dbReference type="AlphaFoldDB" id="A0AA88VEV1"/>
<evidence type="ECO:0000313" key="1">
    <source>
        <dbReference type="EMBL" id="KAK3007467.1"/>
    </source>
</evidence>
<name>A0AA88VEV1_9ASTE</name>
<dbReference type="PANTHER" id="PTHR46328:SF34">
    <property type="entry name" value="PROTEIN FAR1-RELATED SEQUENCE 5-LIKE"/>
    <property type="match status" value="1"/>
</dbReference>
<comment type="caution">
    <text evidence="1">The sequence shown here is derived from an EMBL/GenBank/DDBJ whole genome shotgun (WGS) entry which is preliminary data.</text>
</comment>
<proteinExistence type="predicted"/>
<dbReference type="EMBL" id="JAVXUP010001862">
    <property type="protein sequence ID" value="KAK3007467.1"/>
    <property type="molecule type" value="Genomic_DNA"/>
</dbReference>
<protein>
    <submittedName>
        <fullName evidence="1">Uncharacterized protein</fullName>
    </submittedName>
</protein>
<dbReference type="PANTHER" id="PTHR46328">
    <property type="entry name" value="FAR-RED IMPAIRED RESPONSIVE (FAR1) FAMILY PROTEIN-RELATED"/>
    <property type="match status" value="1"/>
</dbReference>
<gene>
    <name evidence="1" type="ORF">RJ639_013339</name>
</gene>
<organism evidence="1 2">
    <name type="scientific">Escallonia herrerae</name>
    <dbReference type="NCBI Taxonomy" id="1293975"/>
    <lineage>
        <taxon>Eukaryota</taxon>
        <taxon>Viridiplantae</taxon>
        <taxon>Streptophyta</taxon>
        <taxon>Embryophyta</taxon>
        <taxon>Tracheophyta</taxon>
        <taxon>Spermatophyta</taxon>
        <taxon>Magnoliopsida</taxon>
        <taxon>eudicotyledons</taxon>
        <taxon>Gunneridae</taxon>
        <taxon>Pentapetalae</taxon>
        <taxon>asterids</taxon>
        <taxon>campanulids</taxon>
        <taxon>Escalloniales</taxon>
        <taxon>Escalloniaceae</taxon>
        <taxon>Escallonia</taxon>
    </lineage>
</organism>
<evidence type="ECO:0000313" key="2">
    <source>
        <dbReference type="Proteomes" id="UP001188597"/>
    </source>
</evidence>
<keyword evidence="2" id="KW-1185">Reference proteome</keyword>
<reference evidence="1" key="1">
    <citation type="submission" date="2022-12" db="EMBL/GenBank/DDBJ databases">
        <title>Draft genome assemblies for two species of Escallonia (Escalloniales).</title>
        <authorList>
            <person name="Chanderbali A."/>
            <person name="Dervinis C."/>
            <person name="Anghel I."/>
            <person name="Soltis D."/>
            <person name="Soltis P."/>
            <person name="Zapata F."/>
        </authorList>
    </citation>
    <scope>NUCLEOTIDE SEQUENCE</scope>
    <source>
        <strain evidence="1">UCBG64.0493</strain>
        <tissue evidence="1">Leaf</tissue>
    </source>
</reference>